<protein>
    <submittedName>
        <fullName evidence="1">Uncharacterized protein</fullName>
    </submittedName>
</protein>
<dbReference type="RefSeq" id="WP_027462009.1">
    <property type="nucleotide sequence ID" value="NZ_CP021081.1"/>
</dbReference>
<proteinExistence type="predicted"/>
<dbReference type="EMBL" id="CP021081">
    <property type="protein sequence ID" value="ASN80257.1"/>
    <property type="molecule type" value="Genomic_DNA"/>
</dbReference>
<reference evidence="1 2" key="1">
    <citation type="submission" date="2017-05" db="EMBL/GenBank/DDBJ databases">
        <title>The complete genome sequence of Deinococcus ficus isolated from the rhizosphere of the Ficus religiosa L. in Taiwan.</title>
        <authorList>
            <person name="Wu K.-M."/>
            <person name="Liao T.-L."/>
            <person name="Liu Y.-M."/>
            <person name="Young C.-C."/>
            <person name="Tsai S.-F."/>
        </authorList>
    </citation>
    <scope>NUCLEOTIDE SEQUENCE [LARGE SCALE GENOMIC DNA]</scope>
    <source>
        <strain evidence="1 2">CC-FR2-10</strain>
    </source>
</reference>
<accession>A0A221SUD8</accession>
<dbReference type="Proteomes" id="UP000259030">
    <property type="component" value="Chromosome"/>
</dbReference>
<evidence type="ECO:0000313" key="2">
    <source>
        <dbReference type="Proteomes" id="UP000259030"/>
    </source>
</evidence>
<keyword evidence="2" id="KW-1185">Reference proteome</keyword>
<dbReference type="KEGG" id="dfc:DFI_03815"/>
<evidence type="ECO:0000313" key="1">
    <source>
        <dbReference type="EMBL" id="ASN80257.1"/>
    </source>
</evidence>
<organism evidence="1 2">
    <name type="scientific">Deinococcus ficus</name>
    <dbReference type="NCBI Taxonomy" id="317577"/>
    <lineage>
        <taxon>Bacteria</taxon>
        <taxon>Thermotogati</taxon>
        <taxon>Deinococcota</taxon>
        <taxon>Deinococci</taxon>
        <taxon>Deinococcales</taxon>
        <taxon>Deinococcaceae</taxon>
        <taxon>Deinococcus</taxon>
    </lineage>
</organism>
<name>A0A221SUD8_9DEIO</name>
<dbReference type="STRING" id="317577.GCA_000419625_00377"/>
<sequence length="95" mass="10450">MTTTLPPQAQDAMTTQLQAIRDRLLEPGDARPDPESLDITTREKGSGVLVVTVQGRADDVHRVTPTTATFELHPRTQDGEVTYTSTEVDYSSSDY</sequence>
<gene>
    <name evidence="1" type="ORF">DFI_03815</name>
</gene>
<dbReference type="AlphaFoldDB" id="A0A221SUD8"/>